<dbReference type="AlphaFoldDB" id="A0A8H3M3E2"/>
<name>A0A8H3M3E2_9GLOM</name>
<organism evidence="2 3">
    <name type="scientific">Rhizophagus clarus</name>
    <dbReference type="NCBI Taxonomy" id="94130"/>
    <lineage>
        <taxon>Eukaryota</taxon>
        <taxon>Fungi</taxon>
        <taxon>Fungi incertae sedis</taxon>
        <taxon>Mucoromycota</taxon>
        <taxon>Glomeromycotina</taxon>
        <taxon>Glomeromycetes</taxon>
        <taxon>Glomerales</taxon>
        <taxon>Glomeraceae</taxon>
        <taxon>Rhizophagus</taxon>
    </lineage>
</organism>
<proteinExistence type="predicted"/>
<dbReference type="Proteomes" id="UP000615446">
    <property type="component" value="Unassembled WGS sequence"/>
</dbReference>
<gene>
    <name evidence="2" type="ORF">RCL2_002451500</name>
</gene>
<reference evidence="2" key="1">
    <citation type="submission" date="2019-10" db="EMBL/GenBank/DDBJ databases">
        <title>Conservation and host-specific expression of non-tandemly repeated heterogenous ribosome RNA gene in arbuscular mycorrhizal fungi.</title>
        <authorList>
            <person name="Maeda T."/>
            <person name="Kobayashi Y."/>
            <person name="Nakagawa T."/>
            <person name="Ezawa T."/>
            <person name="Yamaguchi K."/>
            <person name="Bino T."/>
            <person name="Nishimoto Y."/>
            <person name="Shigenobu S."/>
            <person name="Kawaguchi M."/>
        </authorList>
    </citation>
    <scope>NUCLEOTIDE SEQUENCE</scope>
    <source>
        <strain evidence="2">HR1</strain>
    </source>
</reference>
<comment type="caution">
    <text evidence="2">The sequence shown here is derived from an EMBL/GenBank/DDBJ whole genome shotgun (WGS) entry which is preliminary data.</text>
</comment>
<evidence type="ECO:0000313" key="2">
    <source>
        <dbReference type="EMBL" id="GES97952.1"/>
    </source>
</evidence>
<dbReference type="EMBL" id="BLAL01000261">
    <property type="protein sequence ID" value="GES97952.1"/>
    <property type="molecule type" value="Genomic_DNA"/>
</dbReference>
<protein>
    <submittedName>
        <fullName evidence="2">Uncharacterized protein</fullName>
    </submittedName>
</protein>
<evidence type="ECO:0000256" key="1">
    <source>
        <dbReference type="SAM" id="MobiDB-lite"/>
    </source>
</evidence>
<sequence length="145" mass="15277">MTCGSLSISLTDLLRLRVLTEVVNGEVDAEDATVEEIIGELTFEKVDKIEGDADEERTLLSVEVTSVDHGILRAGERAGESVGIADKGGSSTGIVTEGTEGTENGLEAVLEELWSLVRSGKKPTAGSRDGLDIKGALKRGESFKS</sequence>
<accession>A0A8H3M3E2</accession>
<evidence type="ECO:0000313" key="3">
    <source>
        <dbReference type="Proteomes" id="UP000615446"/>
    </source>
</evidence>
<feature type="compositionally biased region" description="Low complexity" evidence="1">
    <location>
        <begin position="88"/>
        <end position="102"/>
    </location>
</feature>
<feature type="region of interest" description="Disordered" evidence="1">
    <location>
        <begin position="82"/>
        <end position="102"/>
    </location>
</feature>